<dbReference type="Pfam" id="PF10042">
    <property type="entry name" value="DUF2278"/>
    <property type="match status" value="1"/>
</dbReference>
<protein>
    <recommendedName>
        <fullName evidence="3">LTD domain-containing protein</fullName>
    </recommendedName>
</protein>
<keyword evidence="2" id="KW-1185">Reference proteome</keyword>
<evidence type="ECO:0000313" key="2">
    <source>
        <dbReference type="Proteomes" id="UP000605986"/>
    </source>
</evidence>
<comment type="caution">
    <text evidence="1">The sequence shown here is derived from an EMBL/GenBank/DDBJ whole genome shotgun (WGS) entry which is preliminary data.</text>
</comment>
<dbReference type="Proteomes" id="UP000605986">
    <property type="component" value="Unassembled WGS sequence"/>
</dbReference>
<organism evidence="1 2">
    <name type="scientific">Fusarium austroafricanum</name>
    <dbReference type="NCBI Taxonomy" id="2364996"/>
    <lineage>
        <taxon>Eukaryota</taxon>
        <taxon>Fungi</taxon>
        <taxon>Dikarya</taxon>
        <taxon>Ascomycota</taxon>
        <taxon>Pezizomycotina</taxon>
        <taxon>Sordariomycetes</taxon>
        <taxon>Hypocreomycetidae</taxon>
        <taxon>Hypocreales</taxon>
        <taxon>Nectriaceae</taxon>
        <taxon>Fusarium</taxon>
        <taxon>Fusarium concolor species complex</taxon>
    </lineage>
</organism>
<proteinExistence type="predicted"/>
<dbReference type="InterPro" id="IPR019268">
    <property type="entry name" value="DUF2278"/>
</dbReference>
<reference evidence="1" key="1">
    <citation type="submission" date="2020-01" db="EMBL/GenBank/DDBJ databases">
        <title>Identification and distribution of gene clusters putatively required for synthesis of sphingolipid metabolism inhibitors in phylogenetically diverse species of the filamentous fungus Fusarium.</title>
        <authorList>
            <person name="Kim H.-S."/>
            <person name="Busman M."/>
            <person name="Brown D.W."/>
            <person name="Divon H."/>
            <person name="Uhlig S."/>
            <person name="Proctor R.H."/>
        </authorList>
    </citation>
    <scope>NUCLEOTIDE SEQUENCE</scope>
    <source>
        <strain evidence="1">NRRL 53441</strain>
    </source>
</reference>
<dbReference type="OrthoDB" id="2580841at2759"/>
<dbReference type="AlphaFoldDB" id="A0A8H4KVB5"/>
<sequence>MPLNTYGVWKGKVTNVKIPDSSIIPGVRVFHACIDLQNDADHKPEATKAIINFRSGRYDTSRLVYWLIQDLETRHHLEALPRGWNEIIHLASPDHRRISLDYLRVAIDHLESGESVRDTDTIADYLCPFIMNASEKDATAYIYGQLDKGNSTIHDVHMNQGSEALFLAFVSQGSITNEDGQPKIPGLGRVVEYNNLATPVLHTHCPGISIIALLLSSNNDGKQEVFIRNMTSNDVDLTGCLLTDGQGLSNGIPQNTVLQPLGGCIRVRLPNYYFPRTGSIIFLKDALGKTVDVVSYTGERVQKAGSLLYFGRQLSRTLS</sequence>
<evidence type="ECO:0008006" key="3">
    <source>
        <dbReference type="Google" id="ProtNLM"/>
    </source>
</evidence>
<gene>
    <name evidence="1" type="ORF">F53441_6</name>
</gene>
<name>A0A8H4KVB5_9HYPO</name>
<dbReference type="EMBL" id="JAADJG010000002">
    <property type="protein sequence ID" value="KAF4458155.1"/>
    <property type="molecule type" value="Genomic_DNA"/>
</dbReference>
<accession>A0A8H4KVB5</accession>
<evidence type="ECO:0000313" key="1">
    <source>
        <dbReference type="EMBL" id="KAF4458155.1"/>
    </source>
</evidence>